<evidence type="ECO:0000313" key="1">
    <source>
        <dbReference type="EMBL" id="GAF71581.1"/>
    </source>
</evidence>
<feature type="non-terminal residue" evidence="1">
    <location>
        <position position="1"/>
    </location>
</feature>
<feature type="non-terminal residue" evidence="1">
    <location>
        <position position="439"/>
    </location>
</feature>
<proteinExistence type="predicted"/>
<sequence length="439" mass="46729">ALSVTILSSPWALLDSNKPDQEGPNVFIVEARVTNLGPDPATNLEVSLNYDDAASGWILLDGELPNRSIDTLDVGPGEAYYAYWFAQYPRQIGSSHQYTVTASADGVAPVSTSTNYYDDNLLPQDKTAQTKSYVSAGNSGITAVFSDVVVGAIFSVVIDYDLGNSPQGVQFSPVGNDDFNAASSQLLTAEVTFYNGSITNGLTFNNQLYFATVPQVGGSTAERAEVTYYFLPRTISTLRMCSYAGVEFTTSKYDNEYCDEPAGTVIIIDFEQSISLTKKASSPAVLQNETLIYTIHYTNQGPSNLALTWIWDQIDDALVTVLTDTIEPPNNQSESTDSLIAWNIGGVPAPPDPSSSGAVTVTVLVDGQETDIPDGTEIVNQAFVGFNLDGLPSEPAFTSTITTTVLAPSVELTKSDGLNSVEPGAAVTYTLNAINSGSA</sequence>
<dbReference type="AlphaFoldDB" id="X0S8S8"/>
<organism evidence="1">
    <name type="scientific">marine sediment metagenome</name>
    <dbReference type="NCBI Taxonomy" id="412755"/>
    <lineage>
        <taxon>unclassified sequences</taxon>
        <taxon>metagenomes</taxon>
        <taxon>ecological metagenomes</taxon>
    </lineage>
</organism>
<protein>
    <submittedName>
        <fullName evidence="1">Uncharacterized protein</fullName>
    </submittedName>
</protein>
<accession>X0S8S8</accession>
<reference evidence="1" key="1">
    <citation type="journal article" date="2014" name="Front. Microbiol.">
        <title>High frequency of phylogenetically diverse reductive dehalogenase-homologous genes in deep subseafloor sedimentary metagenomes.</title>
        <authorList>
            <person name="Kawai M."/>
            <person name="Futagami T."/>
            <person name="Toyoda A."/>
            <person name="Takaki Y."/>
            <person name="Nishi S."/>
            <person name="Hori S."/>
            <person name="Arai W."/>
            <person name="Tsubouchi T."/>
            <person name="Morono Y."/>
            <person name="Uchiyama I."/>
            <person name="Ito T."/>
            <person name="Fujiyama A."/>
            <person name="Inagaki F."/>
            <person name="Takami H."/>
        </authorList>
    </citation>
    <scope>NUCLEOTIDE SEQUENCE</scope>
    <source>
        <strain evidence="1">Expedition CK06-06</strain>
    </source>
</reference>
<dbReference type="EMBL" id="BARS01005319">
    <property type="protein sequence ID" value="GAF71581.1"/>
    <property type="molecule type" value="Genomic_DNA"/>
</dbReference>
<comment type="caution">
    <text evidence="1">The sequence shown here is derived from an EMBL/GenBank/DDBJ whole genome shotgun (WGS) entry which is preliminary data.</text>
</comment>
<name>X0S8S8_9ZZZZ</name>
<gene>
    <name evidence="1" type="ORF">S01H1_10428</name>
</gene>